<organism evidence="2 3">
    <name type="scientific">Drosophila arizonae</name>
    <name type="common">Fruit fly</name>
    <dbReference type="NCBI Taxonomy" id="7263"/>
    <lineage>
        <taxon>Eukaryota</taxon>
        <taxon>Metazoa</taxon>
        <taxon>Ecdysozoa</taxon>
        <taxon>Arthropoda</taxon>
        <taxon>Hexapoda</taxon>
        <taxon>Insecta</taxon>
        <taxon>Pterygota</taxon>
        <taxon>Neoptera</taxon>
        <taxon>Endopterygota</taxon>
        <taxon>Diptera</taxon>
        <taxon>Brachycera</taxon>
        <taxon>Muscomorpha</taxon>
        <taxon>Ephydroidea</taxon>
        <taxon>Drosophilidae</taxon>
        <taxon>Drosophila</taxon>
    </lineage>
</organism>
<reference evidence="3" key="1">
    <citation type="submission" date="2025-08" db="UniProtKB">
        <authorList>
            <consortium name="RefSeq"/>
        </authorList>
    </citation>
    <scope>IDENTIFICATION</scope>
    <source>
        <tissue evidence="3">Whole organism</tissue>
    </source>
</reference>
<evidence type="ECO:0000256" key="1">
    <source>
        <dbReference type="SAM" id="MobiDB-lite"/>
    </source>
</evidence>
<accession>A0ABM1Q0Q2</accession>
<evidence type="ECO:0000313" key="2">
    <source>
        <dbReference type="Proteomes" id="UP000694904"/>
    </source>
</evidence>
<feature type="region of interest" description="Disordered" evidence="1">
    <location>
        <begin position="64"/>
        <end position="88"/>
    </location>
</feature>
<name>A0ABM1Q0Q2_DROAR</name>
<evidence type="ECO:0000313" key="3">
    <source>
        <dbReference type="RefSeq" id="XP_017873038.1"/>
    </source>
</evidence>
<dbReference type="RefSeq" id="XP_017873038.1">
    <property type="nucleotide sequence ID" value="XM_018017549.1"/>
</dbReference>
<gene>
    <name evidence="3" type="primary">LOC108620650</name>
</gene>
<keyword evidence="2" id="KW-1185">Reference proteome</keyword>
<sequence length="88" mass="9974">MIYYDTDEGLDGCSNYTISFHYIKPNQMYVLDYLIYQLRPYGIVHKPDALPKKLALGELMPAPQVPVESQVSTESKDSNTTETVTKAQ</sequence>
<dbReference type="Proteomes" id="UP000694904">
    <property type="component" value="Unplaced"/>
</dbReference>
<proteinExistence type="predicted"/>
<dbReference type="GeneID" id="108620650"/>
<protein>
    <submittedName>
        <fullName evidence="3">Glycoprotein-N-acetylgalactosamine 3-beta-galactosyltransferase 1-like</fullName>
    </submittedName>
</protein>